<evidence type="ECO:0000256" key="1">
    <source>
        <dbReference type="ARBA" id="ARBA00004141"/>
    </source>
</evidence>
<feature type="transmembrane region" description="Helical" evidence="6">
    <location>
        <begin position="234"/>
        <end position="254"/>
    </location>
</feature>
<keyword evidence="2 6" id="KW-0812">Transmembrane</keyword>
<feature type="transmembrane region" description="Helical" evidence="6">
    <location>
        <begin position="266"/>
        <end position="288"/>
    </location>
</feature>
<dbReference type="PANTHER" id="PTHR21229">
    <property type="entry name" value="LUNG SEVEN TRANSMEMBRANE RECEPTOR"/>
    <property type="match status" value="1"/>
</dbReference>
<feature type="transmembrane region" description="Helical" evidence="6">
    <location>
        <begin position="339"/>
        <end position="359"/>
    </location>
</feature>
<evidence type="ECO:0000256" key="5">
    <source>
        <dbReference type="ARBA" id="ARBA00023136"/>
    </source>
</evidence>
<dbReference type="EMBL" id="LFYR01001714">
    <property type="protein sequence ID" value="KMZ59872.1"/>
    <property type="molecule type" value="Genomic_DNA"/>
</dbReference>
<gene>
    <name evidence="9" type="ORF">ZOSMA_64G00890</name>
</gene>
<evidence type="ECO:0000256" key="2">
    <source>
        <dbReference type="ARBA" id="ARBA00022692"/>
    </source>
</evidence>
<evidence type="ECO:0000313" key="10">
    <source>
        <dbReference type="Proteomes" id="UP000036987"/>
    </source>
</evidence>
<dbReference type="GO" id="GO:0005794">
    <property type="term" value="C:Golgi apparatus"/>
    <property type="evidence" value="ECO:0000318"/>
    <property type="project" value="GO_Central"/>
</dbReference>
<dbReference type="AlphaFoldDB" id="A0A0K9NUY2"/>
<comment type="subcellular location">
    <subcellularLocation>
        <location evidence="1">Membrane</location>
        <topology evidence="1">Multi-pass membrane protein</topology>
    </subcellularLocation>
</comment>
<organism evidence="9 10">
    <name type="scientific">Zostera marina</name>
    <name type="common">Eelgrass</name>
    <dbReference type="NCBI Taxonomy" id="29655"/>
    <lineage>
        <taxon>Eukaryota</taxon>
        <taxon>Viridiplantae</taxon>
        <taxon>Streptophyta</taxon>
        <taxon>Embryophyta</taxon>
        <taxon>Tracheophyta</taxon>
        <taxon>Spermatophyta</taxon>
        <taxon>Magnoliopsida</taxon>
        <taxon>Liliopsida</taxon>
        <taxon>Zosteraceae</taxon>
        <taxon>Zostera</taxon>
    </lineage>
</organism>
<keyword evidence="5 6" id="KW-0472">Membrane</keyword>
<evidence type="ECO:0000256" key="7">
    <source>
        <dbReference type="SAM" id="SignalP"/>
    </source>
</evidence>
<dbReference type="InterPro" id="IPR053937">
    <property type="entry name" value="GOST_TM"/>
</dbReference>
<accession>A0A0K9NUY2</accession>
<dbReference type="Proteomes" id="UP000036987">
    <property type="component" value="Unassembled WGS sequence"/>
</dbReference>
<feature type="transmembrane region" description="Helical" evidence="6">
    <location>
        <begin position="205"/>
        <end position="222"/>
    </location>
</feature>
<keyword evidence="3 7" id="KW-0732">Signal</keyword>
<dbReference type="GO" id="GO:0016020">
    <property type="term" value="C:membrane"/>
    <property type="evidence" value="ECO:0000318"/>
    <property type="project" value="GO_Central"/>
</dbReference>
<keyword evidence="9" id="KW-0675">Receptor</keyword>
<feature type="transmembrane region" description="Helical" evidence="6">
    <location>
        <begin position="300"/>
        <end position="319"/>
    </location>
</feature>
<evidence type="ECO:0000256" key="4">
    <source>
        <dbReference type="ARBA" id="ARBA00022989"/>
    </source>
</evidence>
<protein>
    <submittedName>
        <fullName evidence="9">Lung seven transmembrane receptor-like protein</fullName>
    </submittedName>
</protein>
<feature type="transmembrane region" description="Helical" evidence="6">
    <location>
        <begin position="419"/>
        <end position="440"/>
    </location>
</feature>
<proteinExistence type="predicted"/>
<evidence type="ECO:0000259" key="8">
    <source>
        <dbReference type="Pfam" id="PF06814"/>
    </source>
</evidence>
<evidence type="ECO:0000256" key="3">
    <source>
        <dbReference type="ARBA" id="ARBA00022729"/>
    </source>
</evidence>
<keyword evidence="4 6" id="KW-1133">Transmembrane helix</keyword>
<evidence type="ECO:0000313" key="9">
    <source>
        <dbReference type="EMBL" id="KMZ59872.1"/>
    </source>
</evidence>
<comment type="caution">
    <text evidence="9">The sequence shown here is derived from an EMBL/GenBank/DDBJ whole genome shotgun (WGS) entry which is preliminary data.</text>
</comment>
<feature type="signal peptide" evidence="7">
    <location>
        <begin position="1"/>
        <end position="21"/>
    </location>
</feature>
<feature type="domain" description="GOST seven transmembrane" evidence="8">
    <location>
        <begin position="202"/>
        <end position="446"/>
    </location>
</feature>
<keyword evidence="10" id="KW-1185">Reference proteome</keyword>
<dbReference type="InterPro" id="IPR009637">
    <property type="entry name" value="GPR107/GPR108-like"/>
</dbReference>
<feature type="chain" id="PRO_5005527353" evidence="7">
    <location>
        <begin position="22"/>
        <end position="507"/>
    </location>
</feature>
<sequence length="507" mass="57637">MDSLFLLFLFSFHLHILVSDASIHFYENQKFVENGNAFVFHGGNEGLYSFSHHNVSGNHVNSFIRFENISFRRPDGSVAIQETDSVMVQALIFDVEDRNSIGGGQRTVCCTYDLARSGVCVQDTIIYHSSPTNPDWPKVFGVTFKGYELVGTLAPKTIEITKTGMYNLYFVYCDQRLDGLTINGKTVWGNPGGYLPGRMASLMTFYWYMSLAFVILGAYWFFQYAKFWKEVLPLQNCIAFVIILSGSETLLRYLEFSGFNKHGVRPIWFTVLVITFSAIKQTISRLLILAVSMGYGVVRPTLGGFTSKTVLLGAIYFLACQVHELVESVGSSSDLSGKVRFLVVLPVSFLDAIFIIWIFTSLSTTLNKLQVRRLKTKLEIYRKFTNTMTTIIILSIGWICYEVYFKSTNLHNRQWQKTWIIPAFWQLLTFSILCVICSSLTPSQNSMRYAYSNDGGDDFDREDSLVMVNSGPLHSNGNYSFSSDYKTIKKIDAPCLLHEELEEDKRE</sequence>
<dbReference type="PANTHER" id="PTHR21229:SF15">
    <property type="entry name" value="LUNG SEVEN TRANSMEMBRANE RECEPTOR FAMILY PROTEIN"/>
    <property type="match status" value="1"/>
</dbReference>
<evidence type="ECO:0000256" key="6">
    <source>
        <dbReference type="SAM" id="Phobius"/>
    </source>
</evidence>
<dbReference type="Pfam" id="PF06814">
    <property type="entry name" value="GOST_TM"/>
    <property type="match status" value="1"/>
</dbReference>
<dbReference type="OrthoDB" id="19932at2759"/>
<name>A0A0K9NUY2_ZOSMR</name>
<reference evidence="10" key="1">
    <citation type="journal article" date="2016" name="Nature">
        <title>The genome of the seagrass Zostera marina reveals angiosperm adaptation to the sea.</title>
        <authorList>
            <person name="Olsen J.L."/>
            <person name="Rouze P."/>
            <person name="Verhelst B."/>
            <person name="Lin Y.-C."/>
            <person name="Bayer T."/>
            <person name="Collen J."/>
            <person name="Dattolo E."/>
            <person name="De Paoli E."/>
            <person name="Dittami S."/>
            <person name="Maumus F."/>
            <person name="Michel G."/>
            <person name="Kersting A."/>
            <person name="Lauritano C."/>
            <person name="Lohaus R."/>
            <person name="Toepel M."/>
            <person name="Tonon T."/>
            <person name="Vanneste K."/>
            <person name="Amirebrahimi M."/>
            <person name="Brakel J."/>
            <person name="Bostroem C."/>
            <person name="Chovatia M."/>
            <person name="Grimwood J."/>
            <person name="Jenkins J.W."/>
            <person name="Jueterbock A."/>
            <person name="Mraz A."/>
            <person name="Stam W.T."/>
            <person name="Tice H."/>
            <person name="Bornberg-Bauer E."/>
            <person name="Green P.J."/>
            <person name="Pearson G.A."/>
            <person name="Procaccini G."/>
            <person name="Duarte C.M."/>
            <person name="Schmutz J."/>
            <person name="Reusch T.B.H."/>
            <person name="Van de Peer Y."/>
        </authorList>
    </citation>
    <scope>NUCLEOTIDE SEQUENCE [LARGE SCALE GENOMIC DNA]</scope>
    <source>
        <strain evidence="10">cv. Finnish</strain>
    </source>
</reference>
<feature type="transmembrane region" description="Helical" evidence="6">
    <location>
        <begin position="380"/>
        <end position="399"/>
    </location>
</feature>